<evidence type="ECO:0000256" key="1">
    <source>
        <dbReference type="ARBA" id="ARBA00004651"/>
    </source>
</evidence>
<evidence type="ECO:0000256" key="4">
    <source>
        <dbReference type="ARBA" id="ARBA00022989"/>
    </source>
</evidence>
<comment type="caution">
    <text evidence="7">The sequence shown here is derived from an EMBL/GenBank/DDBJ whole genome shotgun (WGS) entry which is preliminary data.</text>
</comment>
<organism evidence="7 8">
    <name type="scientific">Floricoccus tropicus</name>
    <dbReference type="NCBI Taxonomy" id="1859473"/>
    <lineage>
        <taxon>Bacteria</taxon>
        <taxon>Bacillati</taxon>
        <taxon>Bacillota</taxon>
        <taxon>Bacilli</taxon>
        <taxon>Lactobacillales</taxon>
        <taxon>Streptococcaceae</taxon>
        <taxon>Floricoccus</taxon>
    </lineage>
</organism>
<dbReference type="InterPro" id="IPR050833">
    <property type="entry name" value="Poly_Biosynth_Transport"/>
</dbReference>
<accession>A0A1E8GJC5</accession>
<gene>
    <name evidence="7" type="ORF">BG261_08655</name>
</gene>
<comment type="subcellular location">
    <subcellularLocation>
        <location evidence="1">Cell membrane</location>
        <topology evidence="1">Multi-pass membrane protein</topology>
    </subcellularLocation>
</comment>
<feature type="transmembrane region" description="Helical" evidence="6">
    <location>
        <begin position="311"/>
        <end position="330"/>
    </location>
</feature>
<evidence type="ECO:0000256" key="2">
    <source>
        <dbReference type="ARBA" id="ARBA00022475"/>
    </source>
</evidence>
<feature type="transmembrane region" description="Helical" evidence="6">
    <location>
        <begin position="384"/>
        <end position="403"/>
    </location>
</feature>
<feature type="transmembrane region" description="Helical" evidence="6">
    <location>
        <begin position="415"/>
        <end position="438"/>
    </location>
</feature>
<feature type="transmembrane region" description="Helical" evidence="6">
    <location>
        <begin position="185"/>
        <end position="204"/>
    </location>
</feature>
<evidence type="ECO:0000313" key="7">
    <source>
        <dbReference type="EMBL" id="OFI48342.1"/>
    </source>
</evidence>
<evidence type="ECO:0000256" key="3">
    <source>
        <dbReference type="ARBA" id="ARBA00022692"/>
    </source>
</evidence>
<dbReference type="InterPro" id="IPR024923">
    <property type="entry name" value="PG_synth_SpoVB"/>
</dbReference>
<feature type="transmembrane region" description="Helical" evidence="6">
    <location>
        <begin position="210"/>
        <end position="229"/>
    </location>
</feature>
<feature type="transmembrane region" description="Helical" evidence="6">
    <location>
        <begin position="480"/>
        <end position="498"/>
    </location>
</feature>
<dbReference type="CDD" id="cd13124">
    <property type="entry name" value="MATE_SpoVB_like"/>
    <property type="match status" value="1"/>
</dbReference>
<dbReference type="EMBL" id="MKIR01000026">
    <property type="protein sequence ID" value="OFI48342.1"/>
    <property type="molecule type" value="Genomic_DNA"/>
</dbReference>
<keyword evidence="2" id="KW-1003">Cell membrane</keyword>
<feature type="transmembrane region" description="Helical" evidence="6">
    <location>
        <begin position="27"/>
        <end position="47"/>
    </location>
</feature>
<keyword evidence="8" id="KW-1185">Reference proteome</keyword>
<feature type="transmembrane region" description="Helical" evidence="6">
    <location>
        <begin position="253"/>
        <end position="274"/>
    </location>
</feature>
<feature type="transmembrane region" description="Helical" evidence="6">
    <location>
        <begin position="510"/>
        <end position="529"/>
    </location>
</feature>
<proteinExistence type="predicted"/>
<evidence type="ECO:0000313" key="8">
    <source>
        <dbReference type="Proteomes" id="UP000178622"/>
    </source>
</evidence>
<keyword evidence="4 6" id="KW-1133">Transmembrane helix</keyword>
<dbReference type="Pfam" id="PF01943">
    <property type="entry name" value="Polysacc_synt"/>
    <property type="match status" value="1"/>
</dbReference>
<feature type="transmembrane region" description="Helical" evidence="6">
    <location>
        <begin position="146"/>
        <end position="164"/>
    </location>
</feature>
<protein>
    <submittedName>
        <fullName evidence="7">Polysaccharide biosynthesis protein</fullName>
    </submittedName>
</protein>
<dbReference type="STRING" id="1859473.BG261_08655"/>
<feature type="transmembrane region" description="Helical" evidence="6">
    <location>
        <begin position="107"/>
        <end position="126"/>
    </location>
</feature>
<feature type="transmembrane region" description="Helical" evidence="6">
    <location>
        <begin position="67"/>
        <end position="86"/>
    </location>
</feature>
<reference evidence="8" key="1">
    <citation type="submission" date="2016-09" db="EMBL/GenBank/DDBJ databases">
        <title>Draft genome sequence of a novel species of the family Streptococcaceae isolated from flowers.</title>
        <authorList>
            <person name="Chuah L.-O."/>
            <person name="Yap K.-P."/>
            <person name="Thong K.L."/>
            <person name="Liong M.T."/>
            <person name="Ahmad R."/>
            <person name="Rusul G."/>
        </authorList>
    </citation>
    <scope>NUCLEOTIDE SEQUENCE [LARGE SCALE GENOMIC DNA]</scope>
    <source>
        <strain evidence="8">DF1</strain>
    </source>
</reference>
<dbReference type="GO" id="GO:0005886">
    <property type="term" value="C:plasma membrane"/>
    <property type="evidence" value="ECO:0007669"/>
    <property type="project" value="UniProtKB-SubCell"/>
</dbReference>
<name>A0A1E8GJC5_9LACT</name>
<evidence type="ECO:0000256" key="5">
    <source>
        <dbReference type="ARBA" id="ARBA00023136"/>
    </source>
</evidence>
<feature type="transmembrane region" description="Helical" evidence="6">
    <location>
        <begin position="350"/>
        <end position="372"/>
    </location>
</feature>
<dbReference type="PANTHER" id="PTHR30250">
    <property type="entry name" value="PST FAMILY PREDICTED COLANIC ACID TRANSPORTER"/>
    <property type="match status" value="1"/>
</dbReference>
<keyword evidence="5 6" id="KW-0472">Membrane</keyword>
<evidence type="ECO:0000256" key="6">
    <source>
        <dbReference type="SAM" id="Phobius"/>
    </source>
</evidence>
<dbReference type="Proteomes" id="UP000178622">
    <property type="component" value="Unassembled WGS sequence"/>
</dbReference>
<dbReference type="OrthoDB" id="9775950at2"/>
<dbReference type="AlphaFoldDB" id="A0A1E8GJC5"/>
<dbReference type="InterPro" id="IPR002797">
    <property type="entry name" value="Polysacc_synth"/>
</dbReference>
<dbReference type="RefSeq" id="WP_070793347.1">
    <property type="nucleotide sequence ID" value="NZ_MKIR01000026.1"/>
</dbReference>
<dbReference type="PANTHER" id="PTHR30250:SF21">
    <property type="entry name" value="LIPID II FLIPPASE MURJ"/>
    <property type="match status" value="1"/>
</dbReference>
<sequence length="553" mass="61391">MNDNIDEIDLTIENTELRQKNKMLEGAFWSTAADFLSRMLGLIYIIPWYSWMGANGDSANSLFNMGYTIYALFLLISTAGINIAVAKEVAKYNALGDENQGYRLVRQMLIFMSIVGFVCALLMYIISPTLAIMSGGGKQLTPVLRSLAPAVMIFPSMSVIRGFFQGNNNIKPNAMSQLAEQFIRVIWMLVTAFMIMKIGSGDYVQAVTQGTFAAFVGMIASYLVLIFYLQKTNTLTKILMPLPGNMDISSRELLINTVIQAIPFIILGSAIQIFKLLDQFTFPNLMTRIGNFTTNEVLVFFSYFSANPDKITAILIAIVVSLSGIGVPLLTENYVKGDMKSAGKLVVDNLILGAAFIIPSVVGISILAQPLYTLFYRVPNRLALNLFVLAVVFSIPVALYGMLTPTLQALRHSRFALRYFGIVLLLKLVLQIPCIYMFESYGPIFASSAAFTFGIVVYLRKTQEITKFNVNTLLRRLSGILTLTIIMALATTAVYLLMKIFIIPNTKMKSLIIILFAGGAGMITYMYLLMKSKLIDILLGDKGVSLRKRFRIN</sequence>
<keyword evidence="3 6" id="KW-0812">Transmembrane</keyword>
<feature type="transmembrane region" description="Helical" evidence="6">
    <location>
        <begin position="444"/>
        <end position="459"/>
    </location>
</feature>